<keyword evidence="6" id="KW-1185">Reference proteome</keyword>
<gene>
    <name evidence="5" type="ORF">N320_07505</name>
</gene>
<dbReference type="Proteomes" id="UP000054064">
    <property type="component" value="Unassembled WGS sequence"/>
</dbReference>
<evidence type="ECO:0000256" key="1">
    <source>
        <dbReference type="ARBA" id="ARBA00011074"/>
    </source>
</evidence>
<sequence>QVCPGLRTPQVPVWLCSLCGRHGLLFGTESQLLSDWKAERVFHLYFHSGQWERSEPAQLTIDTHSRPWEENRSEGPSSSPGKRRSSLEMAIRTKWAGATVSWKGTEPFF</sequence>
<dbReference type="InterPro" id="IPR039785">
    <property type="entry name" value="MINY3/4"/>
</dbReference>
<evidence type="ECO:0000259" key="4">
    <source>
        <dbReference type="Pfam" id="PF13898"/>
    </source>
</evidence>
<feature type="domain" description="Deubiquitinating enzyme MINDY-3/4 conserved" evidence="4">
    <location>
        <begin position="5"/>
        <end position="104"/>
    </location>
</feature>
<dbReference type="GO" id="GO:0004843">
    <property type="term" value="F:cysteine-type deubiquitinase activity"/>
    <property type="evidence" value="ECO:0007669"/>
    <property type="project" value="UniProtKB-UniRule"/>
</dbReference>
<dbReference type="PANTHER" id="PTHR12473:SF18">
    <property type="entry name" value="INACTIVE UBIQUITIN CARBOXYL-TERMINAL HYDROLASE MINDY-4B"/>
    <property type="match status" value="1"/>
</dbReference>
<organism evidence="5 6">
    <name type="scientific">Buceros rhinoceros silvestris</name>
    <dbReference type="NCBI Taxonomy" id="175836"/>
    <lineage>
        <taxon>Eukaryota</taxon>
        <taxon>Metazoa</taxon>
        <taxon>Chordata</taxon>
        <taxon>Craniata</taxon>
        <taxon>Vertebrata</taxon>
        <taxon>Euteleostomi</taxon>
        <taxon>Archelosauria</taxon>
        <taxon>Archosauria</taxon>
        <taxon>Dinosauria</taxon>
        <taxon>Saurischia</taxon>
        <taxon>Theropoda</taxon>
        <taxon>Coelurosauria</taxon>
        <taxon>Aves</taxon>
        <taxon>Neognathae</taxon>
        <taxon>Neoaves</taxon>
        <taxon>Telluraves</taxon>
        <taxon>Coraciimorphae</taxon>
        <taxon>Bucerotiformes</taxon>
        <taxon>Bucerotidae</taxon>
        <taxon>Buceros</taxon>
    </lineage>
</organism>
<keyword evidence="2" id="KW-0378">Hydrolase</keyword>
<dbReference type="InterPro" id="IPR025257">
    <property type="entry name" value="MINDY-3/4_CD"/>
</dbReference>
<dbReference type="GO" id="GO:0006508">
    <property type="term" value="P:proteolysis"/>
    <property type="evidence" value="ECO:0007669"/>
    <property type="project" value="UniProtKB-KW"/>
</dbReference>
<dbReference type="GO" id="GO:0071108">
    <property type="term" value="P:protein K48-linked deubiquitination"/>
    <property type="evidence" value="ECO:0007669"/>
    <property type="project" value="InterPro"/>
</dbReference>
<protein>
    <recommendedName>
        <fullName evidence="2">Ubiquitin carboxyl-terminal hydrolase MINDY</fullName>
        <ecNumber evidence="2">3.4.19.12</ecNumber>
    </recommendedName>
</protein>
<keyword evidence="2" id="KW-0645">Protease</keyword>
<dbReference type="EMBL" id="KL506134">
    <property type="protein sequence ID" value="KFO84915.1"/>
    <property type="molecule type" value="Genomic_DNA"/>
</dbReference>
<keyword evidence="2" id="KW-0788">Thiol protease</keyword>
<name>A0A091GR74_BUCRH</name>
<dbReference type="PANTHER" id="PTHR12473">
    <property type="entry name" value="UBIQUITIN CARBOXYL-TERMINAL HYDROLASE MINDY-4-RELATED"/>
    <property type="match status" value="1"/>
</dbReference>
<dbReference type="Pfam" id="PF13898">
    <property type="entry name" value="MINDY-3_4_CD"/>
    <property type="match status" value="1"/>
</dbReference>
<accession>A0A091GR74</accession>
<comment type="catalytic activity">
    <reaction evidence="2">
        <text>Thiol-dependent hydrolysis of ester, thioester, amide, peptide and isopeptide bonds formed by the C-terminal Gly of ubiquitin (a 76-residue protein attached to proteins as an intracellular targeting signal).</text>
        <dbReference type="EC" id="3.4.19.12"/>
    </reaction>
</comment>
<comment type="function">
    <text evidence="2">Hydrolase that can remove 'Lys-48'-linked conjugated ubiquitin from proteins.</text>
</comment>
<dbReference type="EC" id="3.4.19.12" evidence="2"/>
<comment type="similarity">
    <text evidence="1 2">Belongs to the MINDY deubiquitinase family. FAM188 subfamily.</text>
</comment>
<feature type="region of interest" description="Disordered" evidence="3">
    <location>
        <begin position="60"/>
        <end position="86"/>
    </location>
</feature>
<dbReference type="AlphaFoldDB" id="A0A091GR74"/>
<feature type="compositionally biased region" description="Basic and acidic residues" evidence="3">
    <location>
        <begin position="63"/>
        <end position="73"/>
    </location>
</feature>
<dbReference type="GO" id="GO:1990380">
    <property type="term" value="F:K48-linked deubiquitinase activity"/>
    <property type="evidence" value="ECO:0007669"/>
    <property type="project" value="UniProtKB-UniRule"/>
</dbReference>
<feature type="non-terminal residue" evidence="5">
    <location>
        <position position="109"/>
    </location>
</feature>
<evidence type="ECO:0000256" key="2">
    <source>
        <dbReference type="RuleBase" id="RU367088"/>
    </source>
</evidence>
<proteinExistence type="inferred from homology"/>
<evidence type="ECO:0000313" key="6">
    <source>
        <dbReference type="Proteomes" id="UP000054064"/>
    </source>
</evidence>
<evidence type="ECO:0000256" key="3">
    <source>
        <dbReference type="SAM" id="MobiDB-lite"/>
    </source>
</evidence>
<evidence type="ECO:0000313" key="5">
    <source>
        <dbReference type="EMBL" id="KFO84915.1"/>
    </source>
</evidence>
<keyword evidence="2" id="KW-0833">Ubl conjugation pathway</keyword>
<feature type="non-terminal residue" evidence="5">
    <location>
        <position position="1"/>
    </location>
</feature>
<reference evidence="5 6" key="1">
    <citation type="submission" date="2014-04" db="EMBL/GenBank/DDBJ databases">
        <title>Genome evolution of avian class.</title>
        <authorList>
            <person name="Zhang G."/>
            <person name="Li C."/>
        </authorList>
    </citation>
    <scope>NUCLEOTIDE SEQUENCE [LARGE SCALE GENOMIC DNA]</scope>
    <source>
        <strain evidence="5">BGI_N320</strain>
    </source>
</reference>